<reference evidence="2 3" key="1">
    <citation type="submission" date="2019-10" db="EMBL/GenBank/DDBJ databases">
        <title>Nonomuraea sp. nov., isolated from Phyllanthus amarus.</title>
        <authorList>
            <person name="Klykleung N."/>
            <person name="Tanasupawat S."/>
        </authorList>
    </citation>
    <scope>NUCLEOTIDE SEQUENCE [LARGE SCALE GENOMIC DNA]</scope>
    <source>
        <strain evidence="2 3">PA1-10</strain>
    </source>
</reference>
<proteinExistence type="predicted"/>
<dbReference type="GO" id="GO:0006313">
    <property type="term" value="P:DNA transposition"/>
    <property type="evidence" value="ECO:0007669"/>
    <property type="project" value="InterPro"/>
</dbReference>
<protein>
    <submittedName>
        <fullName evidence="2">Tn3 family transposase</fullName>
    </submittedName>
</protein>
<evidence type="ECO:0000313" key="3">
    <source>
        <dbReference type="Proteomes" id="UP000312512"/>
    </source>
</evidence>
<dbReference type="EMBL" id="VDLX02000005">
    <property type="protein sequence ID" value="KAB8194592.1"/>
    <property type="molecule type" value="Genomic_DNA"/>
</dbReference>
<dbReference type="InterPro" id="IPR002513">
    <property type="entry name" value="Tn3_Tnp_DDE_dom"/>
</dbReference>
<gene>
    <name evidence="2" type="ORF">FH608_015470</name>
</gene>
<evidence type="ECO:0000259" key="1">
    <source>
        <dbReference type="Pfam" id="PF01526"/>
    </source>
</evidence>
<dbReference type="AlphaFoldDB" id="A0A5C4WMQ1"/>
<comment type="caution">
    <text evidence="2">The sequence shown here is derived from an EMBL/GenBank/DDBJ whole genome shotgun (WGS) entry which is preliminary data.</text>
</comment>
<sequence>MRAIDARQMDVSVLPNERRRFLAQVARRSTNQGLERRKERKFPILPAFVAQAVVDQLDEVVALFDQAVSARESRTKSKTDEALVERATKGEARQLVMEMILPVPADPAIPDDEVGGMLRERIGMRMAGSLKYGQATASLIVGKWSAASRQHTLAAALKEWGILRRTVHLAKYLSDPAFRRSLHALRRDLHYAPATTATAAAPYQ</sequence>
<accession>A0A5C4WMQ1</accession>
<dbReference type="Proteomes" id="UP000312512">
    <property type="component" value="Unassembled WGS sequence"/>
</dbReference>
<keyword evidence="3" id="KW-1185">Reference proteome</keyword>
<dbReference type="Pfam" id="PF01526">
    <property type="entry name" value="DDE_Tnp_Tn3"/>
    <property type="match status" value="1"/>
</dbReference>
<organism evidence="2 3">
    <name type="scientific">Nonomuraea phyllanthi</name>
    <dbReference type="NCBI Taxonomy" id="2219224"/>
    <lineage>
        <taxon>Bacteria</taxon>
        <taxon>Bacillati</taxon>
        <taxon>Actinomycetota</taxon>
        <taxon>Actinomycetes</taxon>
        <taxon>Streptosporangiales</taxon>
        <taxon>Streptosporangiaceae</taxon>
        <taxon>Nonomuraea</taxon>
    </lineage>
</organism>
<dbReference type="OrthoDB" id="4337906at2"/>
<feature type="domain" description="Tn3 transposase DDE" evidence="1">
    <location>
        <begin position="124"/>
        <end position="184"/>
    </location>
</feature>
<dbReference type="GO" id="GO:0004803">
    <property type="term" value="F:transposase activity"/>
    <property type="evidence" value="ECO:0007669"/>
    <property type="project" value="InterPro"/>
</dbReference>
<evidence type="ECO:0000313" key="2">
    <source>
        <dbReference type="EMBL" id="KAB8194592.1"/>
    </source>
</evidence>
<name>A0A5C4WMQ1_9ACTN</name>